<sequence>MPREFSNLELQARSWFGFNKPLFFILLCVVYLLLFYVQQNFIVDEIAAFKFLEGPQALIFKIIASLNMLSIPVVYAIKFTIVGFVLWVGCFMWGYNVNFYKCWNIAMIAELVFFVPTIIKIFWFMFIETDPTYWEYDSFYPLSLMNFYEYSEVPKKYWYVNQQLNVFELAYWVVLTYGVDFTARKKKSVANAIVATSYVPLFLLWLWFYLGVAE</sequence>
<name>A0ABQ3I533_9BACT</name>
<dbReference type="RefSeq" id="WP_189628337.1">
    <property type="nucleotide sequence ID" value="NZ_BNAG01000001.1"/>
</dbReference>
<evidence type="ECO:0000313" key="2">
    <source>
        <dbReference type="EMBL" id="GHE51548.1"/>
    </source>
</evidence>
<feature type="transmembrane region" description="Helical" evidence="1">
    <location>
        <begin position="58"/>
        <end position="91"/>
    </location>
</feature>
<feature type="transmembrane region" description="Helical" evidence="1">
    <location>
        <begin position="189"/>
        <end position="210"/>
    </location>
</feature>
<keyword evidence="1" id="KW-0812">Transmembrane</keyword>
<keyword evidence="1" id="KW-1133">Transmembrane helix</keyword>
<accession>A0ABQ3I533</accession>
<gene>
    <name evidence="2" type="ORF">GCM10011340_02140</name>
</gene>
<keyword evidence="3" id="KW-1185">Reference proteome</keyword>
<reference evidence="3" key="1">
    <citation type="journal article" date="2019" name="Int. J. Syst. Evol. Microbiol.">
        <title>The Global Catalogue of Microorganisms (GCM) 10K type strain sequencing project: providing services to taxonomists for standard genome sequencing and annotation.</title>
        <authorList>
            <consortium name="The Broad Institute Genomics Platform"/>
            <consortium name="The Broad Institute Genome Sequencing Center for Infectious Disease"/>
            <person name="Wu L."/>
            <person name="Ma J."/>
        </authorList>
    </citation>
    <scope>NUCLEOTIDE SEQUENCE [LARGE SCALE GENOMIC DNA]</scope>
    <source>
        <strain evidence="3">CGMCC 1.15111</strain>
    </source>
</reference>
<comment type="caution">
    <text evidence="2">The sequence shown here is derived from an EMBL/GenBank/DDBJ whole genome shotgun (WGS) entry which is preliminary data.</text>
</comment>
<evidence type="ECO:0008006" key="4">
    <source>
        <dbReference type="Google" id="ProtNLM"/>
    </source>
</evidence>
<protein>
    <recommendedName>
        <fullName evidence="4">Sulfate ABC transporter permease</fullName>
    </recommendedName>
</protein>
<feature type="transmembrane region" description="Helical" evidence="1">
    <location>
        <begin position="21"/>
        <end position="38"/>
    </location>
</feature>
<feature type="transmembrane region" description="Helical" evidence="1">
    <location>
        <begin position="103"/>
        <end position="126"/>
    </location>
</feature>
<evidence type="ECO:0000256" key="1">
    <source>
        <dbReference type="SAM" id="Phobius"/>
    </source>
</evidence>
<organism evidence="2 3">
    <name type="scientific">Roseivirga thermotolerans</name>
    <dbReference type="NCBI Taxonomy" id="1758176"/>
    <lineage>
        <taxon>Bacteria</taxon>
        <taxon>Pseudomonadati</taxon>
        <taxon>Bacteroidota</taxon>
        <taxon>Cytophagia</taxon>
        <taxon>Cytophagales</taxon>
        <taxon>Roseivirgaceae</taxon>
        <taxon>Roseivirga</taxon>
    </lineage>
</organism>
<evidence type="ECO:0000313" key="3">
    <source>
        <dbReference type="Proteomes" id="UP000658258"/>
    </source>
</evidence>
<dbReference type="EMBL" id="BNAG01000001">
    <property type="protein sequence ID" value="GHE51548.1"/>
    <property type="molecule type" value="Genomic_DNA"/>
</dbReference>
<dbReference type="Proteomes" id="UP000658258">
    <property type="component" value="Unassembled WGS sequence"/>
</dbReference>
<proteinExistence type="predicted"/>
<keyword evidence="1" id="KW-0472">Membrane</keyword>